<evidence type="ECO:0000313" key="2">
    <source>
        <dbReference type="EMBL" id="CAL4994038.1"/>
    </source>
</evidence>
<evidence type="ECO:0000313" key="3">
    <source>
        <dbReference type="Proteomes" id="UP001497457"/>
    </source>
</evidence>
<sequence length="111" mass="12235">MSGVWVFRNGVVRLEEKPKQAAAGAAPCKGKKALVHTPSGQPVSSHDALQRCLLELGWERYYEDPALVQFHRRSSVDLISLPADFASVGATHMNDIVVKNRNCFRVVDFAA</sequence>
<organism evidence="2 3">
    <name type="scientific">Urochloa decumbens</name>
    <dbReference type="NCBI Taxonomy" id="240449"/>
    <lineage>
        <taxon>Eukaryota</taxon>
        <taxon>Viridiplantae</taxon>
        <taxon>Streptophyta</taxon>
        <taxon>Embryophyta</taxon>
        <taxon>Tracheophyta</taxon>
        <taxon>Spermatophyta</taxon>
        <taxon>Magnoliopsida</taxon>
        <taxon>Liliopsida</taxon>
        <taxon>Poales</taxon>
        <taxon>Poaceae</taxon>
        <taxon>PACMAD clade</taxon>
        <taxon>Panicoideae</taxon>
        <taxon>Panicodae</taxon>
        <taxon>Paniceae</taxon>
        <taxon>Melinidinae</taxon>
        <taxon>Urochloa</taxon>
    </lineage>
</organism>
<accession>A0ABC9B6Q8</accession>
<evidence type="ECO:0000256" key="1">
    <source>
        <dbReference type="ARBA" id="ARBA00008013"/>
    </source>
</evidence>
<name>A0ABC9B6Q8_9POAL</name>
<dbReference type="AlphaFoldDB" id="A0ABC9B6Q8"/>
<keyword evidence="3" id="KW-1185">Reference proteome</keyword>
<dbReference type="EMBL" id="OZ075134">
    <property type="protein sequence ID" value="CAL4994038.1"/>
    <property type="molecule type" value="Genomic_DNA"/>
</dbReference>
<dbReference type="PANTHER" id="PTHR33433">
    <property type="entry name" value="FLOWERING-PROMOTING FACTOR 1-LIKE PROTEIN 1"/>
    <property type="match status" value="1"/>
</dbReference>
<proteinExistence type="inferred from homology"/>
<dbReference type="Proteomes" id="UP001497457">
    <property type="component" value="Chromosome 24b"/>
</dbReference>
<gene>
    <name evidence="2" type="ORF">URODEC1_LOCUS61760</name>
</gene>
<evidence type="ECO:0008006" key="4">
    <source>
        <dbReference type="Google" id="ProtNLM"/>
    </source>
</evidence>
<dbReference type="InterPro" id="IPR039274">
    <property type="entry name" value="FPF1"/>
</dbReference>
<protein>
    <recommendedName>
        <fullName evidence="4">Flowering-promoting factor 1-like protein 1</fullName>
    </recommendedName>
</protein>
<reference evidence="2" key="1">
    <citation type="submission" date="2024-10" db="EMBL/GenBank/DDBJ databases">
        <authorList>
            <person name="Ryan C."/>
        </authorList>
    </citation>
    <scope>NUCLEOTIDE SEQUENCE [LARGE SCALE GENOMIC DNA]</scope>
</reference>
<comment type="similarity">
    <text evidence="1">Belongs to the FPF1 family.</text>
</comment>